<dbReference type="EMBL" id="CH954178">
    <property type="protein sequence ID" value="KQS44349.1"/>
    <property type="molecule type" value="Genomic_DNA"/>
</dbReference>
<reference evidence="1 2" key="2">
    <citation type="journal article" date="2008" name="Bioinformatics">
        <title>Assembly reconciliation.</title>
        <authorList>
            <person name="Zimin A.V."/>
            <person name="Smith D.R."/>
            <person name="Sutton G."/>
            <person name="Yorke J.A."/>
        </authorList>
    </citation>
    <scope>NUCLEOTIDE SEQUENCE [LARGE SCALE GENOMIC DNA]</scope>
    <source>
        <strain evidence="1 2">TSC#14021-0224.01</strain>
    </source>
</reference>
<dbReference type="AlphaFoldDB" id="A0A0Q5UCK7"/>
<keyword evidence="2" id="KW-1185">Reference proteome</keyword>
<evidence type="ECO:0000313" key="2">
    <source>
        <dbReference type="Proteomes" id="UP000008711"/>
    </source>
</evidence>
<proteinExistence type="predicted"/>
<gene>
    <name evidence="1" type="primary">Dere\GG26828</name>
    <name evidence="1" type="synonym">GG26828</name>
    <name evidence="1" type="ORF">Dere_GG26828</name>
</gene>
<accession>A0A0Q5UCK7</accession>
<name>A0A0Q5UCK7_DROER</name>
<dbReference type="OrthoDB" id="7840152at2759"/>
<protein>
    <submittedName>
        <fullName evidence="1">Uncharacterized protein</fullName>
    </submittedName>
</protein>
<dbReference type="Proteomes" id="UP000008711">
    <property type="component" value="Unassembled WGS sequence"/>
</dbReference>
<organism evidence="1 2">
    <name type="scientific">Drosophila erecta</name>
    <name type="common">Fruit fly</name>
    <dbReference type="NCBI Taxonomy" id="7220"/>
    <lineage>
        <taxon>Eukaryota</taxon>
        <taxon>Metazoa</taxon>
        <taxon>Ecdysozoa</taxon>
        <taxon>Arthropoda</taxon>
        <taxon>Hexapoda</taxon>
        <taxon>Insecta</taxon>
        <taxon>Pterygota</taxon>
        <taxon>Neoptera</taxon>
        <taxon>Endopterygota</taxon>
        <taxon>Diptera</taxon>
        <taxon>Brachycera</taxon>
        <taxon>Muscomorpha</taxon>
        <taxon>Ephydroidea</taxon>
        <taxon>Drosophilidae</taxon>
        <taxon>Drosophila</taxon>
        <taxon>Sophophora</taxon>
    </lineage>
</organism>
<evidence type="ECO:0000313" key="1">
    <source>
        <dbReference type="EMBL" id="KQS44349.1"/>
    </source>
</evidence>
<dbReference type="KEGG" id="der:26526652"/>
<sequence length="230" mass="27191">MDDSVQEEYARSNRQRQLAKRRLLFWAGRLQMMPHEVEGMSDEELNLRLENIKSKEAAFEQRKIDFQRWEDLNQLRYLMYEEQRKYNKRYGPGGASIWRILAMAQHDLEEKLQIDHLRGSCQRFPSPMSLMEEQRHGGGRQRLLEPVRSNLCGYNSDDLELKEDSCLCTPNPERYKQSHKEPLKNRVLPLFSEYCNSHASEDSFKCNGEPSNLGFCPLCNKRHLRLPPPF</sequence>
<reference evidence="1 2" key="1">
    <citation type="journal article" date="2007" name="Nature">
        <title>Evolution of genes and genomes on the Drosophila phylogeny.</title>
        <authorList>
            <consortium name="Drosophila 12 Genomes Consortium"/>
            <person name="Clark A.G."/>
            <person name="Eisen M.B."/>
            <person name="Smith D.R."/>
            <person name="Bergman C.M."/>
            <person name="Oliver B."/>
            <person name="Markow T.A."/>
            <person name="Kaufman T.C."/>
            <person name="Kellis M."/>
            <person name="Gelbart W."/>
            <person name="Iyer V.N."/>
            <person name="Pollard D.A."/>
            <person name="Sackton T.B."/>
            <person name="Larracuente A.M."/>
            <person name="Singh N.D."/>
            <person name="Abad J.P."/>
            <person name="Abt D.N."/>
            <person name="Adryan B."/>
            <person name="Aguade M."/>
            <person name="Akashi H."/>
            <person name="Anderson W.W."/>
            <person name="Aquadro C.F."/>
            <person name="Ardell D.H."/>
            <person name="Arguello R."/>
            <person name="Artieri C.G."/>
            <person name="Barbash D.A."/>
            <person name="Barker D."/>
            <person name="Barsanti P."/>
            <person name="Batterham P."/>
            <person name="Batzoglou S."/>
            <person name="Begun D."/>
            <person name="Bhutkar A."/>
            <person name="Blanco E."/>
            <person name="Bosak S.A."/>
            <person name="Bradley R.K."/>
            <person name="Brand A.D."/>
            <person name="Brent M.R."/>
            <person name="Brooks A.N."/>
            <person name="Brown R.H."/>
            <person name="Butlin R.K."/>
            <person name="Caggese C."/>
            <person name="Calvi B.R."/>
            <person name="Bernardo de Carvalho A."/>
            <person name="Caspi A."/>
            <person name="Castrezana S."/>
            <person name="Celniker S.E."/>
            <person name="Chang J.L."/>
            <person name="Chapple C."/>
            <person name="Chatterji S."/>
            <person name="Chinwalla A."/>
            <person name="Civetta A."/>
            <person name="Clifton S.W."/>
            <person name="Comeron J.M."/>
            <person name="Costello J.C."/>
            <person name="Coyne J.A."/>
            <person name="Daub J."/>
            <person name="David R.G."/>
            <person name="Delcher A.L."/>
            <person name="Delehaunty K."/>
            <person name="Do C.B."/>
            <person name="Ebling H."/>
            <person name="Edwards K."/>
            <person name="Eickbush T."/>
            <person name="Evans J.D."/>
            <person name="Filipski A."/>
            <person name="Findeiss S."/>
            <person name="Freyhult E."/>
            <person name="Fulton L."/>
            <person name="Fulton R."/>
            <person name="Garcia A.C."/>
            <person name="Gardiner A."/>
            <person name="Garfield D.A."/>
            <person name="Garvin B.E."/>
            <person name="Gibson G."/>
            <person name="Gilbert D."/>
            <person name="Gnerre S."/>
            <person name="Godfrey J."/>
            <person name="Good R."/>
            <person name="Gotea V."/>
            <person name="Gravely B."/>
            <person name="Greenberg A.J."/>
            <person name="Griffiths-Jones S."/>
            <person name="Gross S."/>
            <person name="Guigo R."/>
            <person name="Gustafson E.A."/>
            <person name="Haerty W."/>
            <person name="Hahn M.W."/>
            <person name="Halligan D.L."/>
            <person name="Halpern A.L."/>
            <person name="Halter G.M."/>
            <person name="Han M.V."/>
            <person name="Heger A."/>
            <person name="Hillier L."/>
            <person name="Hinrichs A.S."/>
            <person name="Holmes I."/>
            <person name="Hoskins R.A."/>
            <person name="Hubisz M.J."/>
            <person name="Hultmark D."/>
            <person name="Huntley M.A."/>
            <person name="Jaffe D.B."/>
            <person name="Jagadeeshan S."/>
            <person name="Jeck W.R."/>
            <person name="Johnson J."/>
            <person name="Jones C.D."/>
            <person name="Jordan W.C."/>
            <person name="Karpen G.H."/>
            <person name="Kataoka E."/>
            <person name="Keightley P.D."/>
            <person name="Kheradpour P."/>
            <person name="Kirkness E.F."/>
            <person name="Koerich L.B."/>
            <person name="Kristiansen K."/>
            <person name="Kudrna D."/>
            <person name="Kulathinal R.J."/>
            <person name="Kumar S."/>
            <person name="Kwok R."/>
            <person name="Lander E."/>
            <person name="Langley C.H."/>
            <person name="Lapoint R."/>
            <person name="Lazzaro B.P."/>
            <person name="Lee S.J."/>
            <person name="Levesque L."/>
            <person name="Li R."/>
            <person name="Lin C.F."/>
            <person name="Lin M.F."/>
            <person name="Lindblad-Toh K."/>
            <person name="Llopart A."/>
            <person name="Long M."/>
            <person name="Low L."/>
            <person name="Lozovsky E."/>
            <person name="Lu J."/>
            <person name="Luo M."/>
            <person name="Machado C.A."/>
            <person name="Makalowski W."/>
            <person name="Marzo M."/>
            <person name="Matsuda M."/>
            <person name="Matzkin L."/>
            <person name="McAllister B."/>
            <person name="McBride C.S."/>
            <person name="McKernan B."/>
            <person name="McKernan K."/>
            <person name="Mendez-Lago M."/>
            <person name="Minx P."/>
            <person name="Mollenhauer M.U."/>
            <person name="Montooth K."/>
            <person name="Mount S.M."/>
            <person name="Mu X."/>
            <person name="Myers E."/>
            <person name="Negre B."/>
            <person name="Newfeld S."/>
            <person name="Nielsen R."/>
            <person name="Noor M.A."/>
            <person name="O'Grady P."/>
            <person name="Pachter L."/>
            <person name="Papaceit M."/>
            <person name="Parisi M.J."/>
            <person name="Parisi M."/>
            <person name="Parts L."/>
            <person name="Pedersen J.S."/>
            <person name="Pesole G."/>
            <person name="Phillippy A.M."/>
            <person name="Ponting C.P."/>
            <person name="Pop M."/>
            <person name="Porcelli D."/>
            <person name="Powell J.R."/>
            <person name="Prohaska S."/>
            <person name="Pruitt K."/>
            <person name="Puig M."/>
            <person name="Quesneville H."/>
            <person name="Ram K.R."/>
            <person name="Rand D."/>
            <person name="Rasmussen M.D."/>
            <person name="Reed L.K."/>
            <person name="Reenan R."/>
            <person name="Reily A."/>
            <person name="Remington K.A."/>
            <person name="Rieger T.T."/>
            <person name="Ritchie M.G."/>
            <person name="Robin C."/>
            <person name="Rogers Y.H."/>
            <person name="Rohde C."/>
            <person name="Rozas J."/>
            <person name="Rubenfield M.J."/>
            <person name="Ruiz A."/>
            <person name="Russo S."/>
            <person name="Salzberg S.L."/>
            <person name="Sanchez-Gracia A."/>
            <person name="Saranga D.J."/>
            <person name="Sato H."/>
            <person name="Schaeffer S.W."/>
            <person name="Schatz M.C."/>
            <person name="Schlenke T."/>
            <person name="Schwartz R."/>
            <person name="Segarra C."/>
            <person name="Singh R.S."/>
            <person name="Sirot L."/>
            <person name="Sirota M."/>
            <person name="Sisneros N.B."/>
            <person name="Smith C.D."/>
            <person name="Smith T.F."/>
            <person name="Spieth J."/>
            <person name="Stage D.E."/>
            <person name="Stark A."/>
            <person name="Stephan W."/>
            <person name="Strausberg R.L."/>
            <person name="Strempel S."/>
            <person name="Sturgill D."/>
            <person name="Sutton G."/>
            <person name="Sutton G.G."/>
            <person name="Tao W."/>
            <person name="Teichmann S."/>
            <person name="Tobari Y.N."/>
            <person name="Tomimura Y."/>
            <person name="Tsolas J.M."/>
            <person name="Valente V.L."/>
            <person name="Venter E."/>
            <person name="Venter J.C."/>
            <person name="Vicario S."/>
            <person name="Vieira F.G."/>
            <person name="Vilella A.J."/>
            <person name="Villasante A."/>
            <person name="Walenz B."/>
            <person name="Wang J."/>
            <person name="Wasserman M."/>
            <person name="Watts T."/>
            <person name="Wilson D."/>
            <person name="Wilson R.K."/>
            <person name="Wing R.A."/>
            <person name="Wolfner M.F."/>
            <person name="Wong A."/>
            <person name="Wong G.K."/>
            <person name="Wu C.I."/>
            <person name="Wu G."/>
            <person name="Yamamoto D."/>
            <person name="Yang H.P."/>
            <person name="Yang S.P."/>
            <person name="Yorke J.A."/>
            <person name="Yoshida K."/>
            <person name="Zdobnov E."/>
            <person name="Zhang P."/>
            <person name="Zhang Y."/>
            <person name="Zimin A.V."/>
            <person name="Baldwin J."/>
            <person name="Abdouelleil A."/>
            <person name="Abdulkadir J."/>
            <person name="Abebe A."/>
            <person name="Abera B."/>
            <person name="Abreu J."/>
            <person name="Acer S.C."/>
            <person name="Aftuck L."/>
            <person name="Alexander A."/>
            <person name="An P."/>
            <person name="Anderson E."/>
            <person name="Anderson S."/>
            <person name="Arachi H."/>
            <person name="Azer M."/>
            <person name="Bachantsang P."/>
            <person name="Barry A."/>
            <person name="Bayul T."/>
            <person name="Berlin A."/>
            <person name="Bessette D."/>
            <person name="Bloom T."/>
            <person name="Blye J."/>
            <person name="Boguslavskiy L."/>
            <person name="Bonnet C."/>
            <person name="Boukhgalter B."/>
            <person name="Bourzgui I."/>
            <person name="Brown A."/>
            <person name="Cahill P."/>
            <person name="Channer S."/>
            <person name="Cheshatsang Y."/>
            <person name="Chuda L."/>
            <person name="Citroen M."/>
            <person name="Collymore A."/>
            <person name="Cooke P."/>
            <person name="Costello M."/>
            <person name="D'Aco K."/>
            <person name="Daza R."/>
            <person name="De Haan G."/>
            <person name="DeGray S."/>
            <person name="DeMaso C."/>
            <person name="Dhargay N."/>
            <person name="Dooley K."/>
            <person name="Dooley E."/>
            <person name="Doricent M."/>
            <person name="Dorje P."/>
            <person name="Dorjee K."/>
            <person name="Dupes A."/>
            <person name="Elong R."/>
            <person name="Falk J."/>
            <person name="Farina A."/>
            <person name="Faro S."/>
            <person name="Ferguson D."/>
            <person name="Fisher S."/>
            <person name="Foley C.D."/>
            <person name="Franke A."/>
            <person name="Friedrich D."/>
            <person name="Gadbois L."/>
            <person name="Gearin G."/>
            <person name="Gearin C.R."/>
            <person name="Giannoukos G."/>
            <person name="Goode T."/>
            <person name="Graham J."/>
            <person name="Grandbois E."/>
            <person name="Grewal S."/>
            <person name="Gyaltsen K."/>
            <person name="Hafez N."/>
            <person name="Hagos B."/>
            <person name="Hall J."/>
            <person name="Henson C."/>
            <person name="Hollinger A."/>
            <person name="Honan T."/>
            <person name="Huard M.D."/>
            <person name="Hughes L."/>
            <person name="Hurhula B."/>
            <person name="Husby M.E."/>
            <person name="Kamat A."/>
            <person name="Kanga B."/>
            <person name="Kashin S."/>
            <person name="Khazanovich D."/>
            <person name="Kisner P."/>
            <person name="Lance K."/>
            <person name="Lara M."/>
            <person name="Lee W."/>
            <person name="Lennon N."/>
            <person name="Letendre F."/>
            <person name="LeVine R."/>
            <person name="Lipovsky A."/>
            <person name="Liu X."/>
            <person name="Liu J."/>
            <person name="Liu S."/>
            <person name="Lokyitsang T."/>
            <person name="Lokyitsang Y."/>
            <person name="Lubonja R."/>
            <person name="Lui A."/>
            <person name="MacDonald P."/>
            <person name="Magnisalis V."/>
            <person name="Maru K."/>
            <person name="Matthews C."/>
            <person name="McCusker W."/>
            <person name="McDonough S."/>
            <person name="Mehta T."/>
            <person name="Meldrim J."/>
            <person name="Meneus L."/>
            <person name="Mihai O."/>
            <person name="Mihalev A."/>
            <person name="Mihova T."/>
            <person name="Mittelman R."/>
            <person name="Mlenga V."/>
            <person name="Montmayeur A."/>
            <person name="Mulrain L."/>
            <person name="Navidi A."/>
            <person name="Naylor J."/>
            <person name="Negash T."/>
            <person name="Nguyen T."/>
            <person name="Nguyen N."/>
            <person name="Nicol R."/>
            <person name="Norbu C."/>
            <person name="Norbu N."/>
            <person name="Novod N."/>
            <person name="O'Neill B."/>
            <person name="Osman S."/>
            <person name="Markiewicz E."/>
            <person name="Oyono O.L."/>
            <person name="Patti C."/>
            <person name="Phunkhang P."/>
            <person name="Pierre F."/>
            <person name="Priest M."/>
            <person name="Raghuraman S."/>
            <person name="Rege F."/>
            <person name="Reyes R."/>
            <person name="Rise C."/>
            <person name="Rogov P."/>
            <person name="Ross K."/>
            <person name="Ryan E."/>
            <person name="Settipalli S."/>
            <person name="Shea T."/>
            <person name="Sherpa N."/>
            <person name="Shi L."/>
            <person name="Shih D."/>
            <person name="Sparrow T."/>
            <person name="Spaulding J."/>
            <person name="Stalker J."/>
            <person name="Stange-Thomann N."/>
            <person name="Stavropoulos S."/>
            <person name="Stone C."/>
            <person name="Strader C."/>
            <person name="Tesfaye S."/>
            <person name="Thomson T."/>
            <person name="Thoulutsang Y."/>
            <person name="Thoulutsang D."/>
            <person name="Topham K."/>
            <person name="Topping I."/>
            <person name="Tsamla T."/>
            <person name="Vassiliev H."/>
            <person name="Vo A."/>
            <person name="Wangchuk T."/>
            <person name="Wangdi T."/>
            <person name="Weiand M."/>
            <person name="Wilkinson J."/>
            <person name="Wilson A."/>
            <person name="Yadav S."/>
            <person name="Young G."/>
            <person name="Yu Q."/>
            <person name="Zembek L."/>
            <person name="Zhong D."/>
            <person name="Zimmer A."/>
            <person name="Zwirko Z."/>
            <person name="Jaffe D.B."/>
            <person name="Alvarez P."/>
            <person name="Brockman W."/>
            <person name="Butler J."/>
            <person name="Chin C."/>
            <person name="Gnerre S."/>
            <person name="Grabherr M."/>
            <person name="Kleber M."/>
            <person name="Mauceli E."/>
            <person name="MacCallum I."/>
        </authorList>
    </citation>
    <scope>NUCLEOTIDE SEQUENCE [LARGE SCALE GENOMIC DNA]</scope>
    <source>
        <strain evidence="1 2">TSC#14021-0224.01</strain>
    </source>
</reference>